<accession>A0A0F9FUN6</accession>
<feature type="non-terminal residue" evidence="2">
    <location>
        <position position="22"/>
    </location>
</feature>
<dbReference type="AlphaFoldDB" id="A0A0F9FUN6"/>
<evidence type="ECO:0000256" key="1">
    <source>
        <dbReference type="SAM" id="MobiDB-lite"/>
    </source>
</evidence>
<feature type="region of interest" description="Disordered" evidence="1">
    <location>
        <begin position="1"/>
        <end position="22"/>
    </location>
</feature>
<name>A0A0F9FUN6_9ZZZZ</name>
<dbReference type="EMBL" id="LAZR01020085">
    <property type="protein sequence ID" value="KKL90164.1"/>
    <property type="molecule type" value="Genomic_DNA"/>
</dbReference>
<gene>
    <name evidence="2" type="ORF">LCGC14_1907480</name>
</gene>
<organism evidence="2">
    <name type="scientific">marine sediment metagenome</name>
    <dbReference type="NCBI Taxonomy" id="412755"/>
    <lineage>
        <taxon>unclassified sequences</taxon>
        <taxon>metagenomes</taxon>
        <taxon>ecological metagenomes</taxon>
    </lineage>
</organism>
<protein>
    <submittedName>
        <fullName evidence="2">Uncharacterized protein</fullName>
    </submittedName>
</protein>
<proteinExistence type="predicted"/>
<comment type="caution">
    <text evidence="2">The sequence shown here is derived from an EMBL/GenBank/DDBJ whole genome shotgun (WGS) entry which is preliminary data.</text>
</comment>
<evidence type="ECO:0000313" key="2">
    <source>
        <dbReference type="EMBL" id="KKL90164.1"/>
    </source>
</evidence>
<reference evidence="2" key="1">
    <citation type="journal article" date="2015" name="Nature">
        <title>Complex archaea that bridge the gap between prokaryotes and eukaryotes.</title>
        <authorList>
            <person name="Spang A."/>
            <person name="Saw J.H."/>
            <person name="Jorgensen S.L."/>
            <person name="Zaremba-Niedzwiedzka K."/>
            <person name="Martijn J."/>
            <person name="Lind A.E."/>
            <person name="van Eijk R."/>
            <person name="Schleper C."/>
            <person name="Guy L."/>
            <person name="Ettema T.J."/>
        </authorList>
    </citation>
    <scope>NUCLEOTIDE SEQUENCE</scope>
</reference>
<sequence length="22" mass="2172">MSADMSGSGSPAEAAGATRRDF</sequence>